<organism evidence="2 3">
    <name type="scientific">Niveibacterium microcysteis</name>
    <dbReference type="NCBI Taxonomy" id="2811415"/>
    <lineage>
        <taxon>Bacteria</taxon>
        <taxon>Pseudomonadati</taxon>
        <taxon>Pseudomonadota</taxon>
        <taxon>Betaproteobacteria</taxon>
        <taxon>Rhodocyclales</taxon>
        <taxon>Rhodocyclaceae</taxon>
        <taxon>Niveibacterium</taxon>
    </lineage>
</organism>
<gene>
    <name evidence="2" type="ORF">JY500_19115</name>
</gene>
<dbReference type="SUPFAM" id="SSF56935">
    <property type="entry name" value="Porins"/>
    <property type="match status" value="2"/>
</dbReference>
<proteinExistence type="predicted"/>
<feature type="signal peptide" evidence="1">
    <location>
        <begin position="1"/>
        <end position="26"/>
    </location>
</feature>
<name>A0ABX7M756_9RHOO</name>
<evidence type="ECO:0000313" key="2">
    <source>
        <dbReference type="EMBL" id="QSI76543.1"/>
    </source>
</evidence>
<sequence length="696" mass="75899">MKPFSPLFLLCALGALTITTSGTALAVDTSQWTCESCPFEKASSSTTVEAGLGSVTEDSKTFGNYTGLDQQGPYVIAGGEGRYRNDTGFSGSFQATDLGIDTRAIDARVRQEGRYSARFGYSEIPHYTSDTGATPFLGAGSEVLRLPAGFPISTTADLPAGSLNTVDIGFKRSRLDAEASWLGDEHWTSSIKVRHDVRDGTQRIAGSFYNTSSQLVAPVDQTTDQIEVSAGYVTQKWQLSVAYHGSLFRNNENALTWANPFTPVVAGATTGQLALAPDNQFHQLLASGTYEILPQLRASADVAFGRMTQDSSYLPITQNAALAPTIPALPASSLNGKVGTFNGSFRLAYNPIAQLRVNAVYARDEHDNQTDSLAYPAVATDMFVGTTTRSNQPFSYKQDRYKINADYLGPSWLKTSIGFDEDDRMRTLQDTVKTREGTVWGRVAAQVQEYLSVSLRLAHGERTNSGYGSATWVSPAENPYMRKYNLADRWRDTAGVRADITAMEGLTIGLHYDYSEDDYRNSLVGLTDARSESYGADLSAALGERTQVQLYAASERLRSNQAGSSTATLPNWWARNSDEIDVIGLGIKHMAMDGKLELGADLTHTSSRSDVVVNAGPSDPPFPTATTDLDSVKVYATYRLQSNISITGGVWHEEYRSRDWRYDGVTPTTVPNLLALGEEAPHYNVNVVRMAVRYSF</sequence>
<keyword evidence="1" id="KW-0732">Signal</keyword>
<dbReference type="Pfam" id="PF11854">
    <property type="entry name" value="MtrB_PioB"/>
    <property type="match status" value="1"/>
</dbReference>
<dbReference type="Gene3D" id="2.40.160.10">
    <property type="entry name" value="Porin"/>
    <property type="match status" value="1"/>
</dbReference>
<feature type="chain" id="PRO_5047191742" evidence="1">
    <location>
        <begin position="27"/>
        <end position="696"/>
    </location>
</feature>
<dbReference type="EMBL" id="CP071060">
    <property type="protein sequence ID" value="QSI76543.1"/>
    <property type="molecule type" value="Genomic_DNA"/>
</dbReference>
<evidence type="ECO:0000256" key="1">
    <source>
        <dbReference type="SAM" id="SignalP"/>
    </source>
</evidence>
<dbReference type="InterPro" id="IPR020016">
    <property type="entry name" value="Decahaem-assoc_OM_MtrB/PioB"/>
</dbReference>
<protein>
    <submittedName>
        <fullName evidence="2">MtrB/PioB family decaheme-associated outer membrane protein</fullName>
    </submittedName>
</protein>
<dbReference type="InterPro" id="IPR023614">
    <property type="entry name" value="Porin_dom_sf"/>
</dbReference>
<dbReference type="RefSeq" id="WP_206254205.1">
    <property type="nucleotide sequence ID" value="NZ_CP071060.1"/>
</dbReference>
<reference evidence="2 3" key="1">
    <citation type="submission" date="2021-02" db="EMBL/GenBank/DDBJ databases">
        <title>Niveibacterium changnyeongensis HC41.</title>
        <authorList>
            <person name="Kang M."/>
        </authorList>
    </citation>
    <scope>NUCLEOTIDE SEQUENCE [LARGE SCALE GENOMIC DNA]</scope>
    <source>
        <strain evidence="2 3">HC41</strain>
    </source>
</reference>
<accession>A0ABX7M756</accession>
<dbReference type="NCBIfam" id="TIGR03509">
    <property type="entry name" value="OMP_MtrB_PioB"/>
    <property type="match status" value="1"/>
</dbReference>
<evidence type="ECO:0000313" key="3">
    <source>
        <dbReference type="Proteomes" id="UP000663570"/>
    </source>
</evidence>
<keyword evidence="3" id="KW-1185">Reference proteome</keyword>
<dbReference type="Proteomes" id="UP000663570">
    <property type="component" value="Chromosome"/>
</dbReference>